<feature type="domain" description="Tr-type G" evidence="9">
    <location>
        <begin position="6"/>
        <end position="278"/>
    </location>
</feature>
<dbReference type="Pfam" id="PF22042">
    <property type="entry name" value="EF-G_D2"/>
    <property type="match status" value="1"/>
</dbReference>
<evidence type="ECO:0000256" key="5">
    <source>
        <dbReference type="ARBA" id="ARBA00022917"/>
    </source>
</evidence>
<evidence type="ECO:0000256" key="3">
    <source>
        <dbReference type="ARBA" id="ARBA00022741"/>
    </source>
</evidence>
<dbReference type="InterPro" id="IPR027417">
    <property type="entry name" value="P-loop_NTPase"/>
</dbReference>
<dbReference type="CDD" id="cd04170">
    <property type="entry name" value="EF-G_bact"/>
    <property type="match status" value="1"/>
</dbReference>
<comment type="function">
    <text evidence="7">Catalyzes the GTP-dependent ribosomal translocation step during translation elongation. During this step, the ribosome changes from the pre-translocational (PRE) to the post-translocational (POST) state as the newly formed A-site-bound peptidyl-tRNA and P-site-bound deacylated tRNA move to the P and E sites, respectively. Catalyzes the coordinated movement of the two tRNA molecules, the mRNA and conformational changes in the ribosome.</text>
</comment>
<dbReference type="NCBIfam" id="NF009891">
    <property type="entry name" value="PRK13351.1-1"/>
    <property type="match status" value="1"/>
</dbReference>
<evidence type="ECO:0000256" key="8">
    <source>
        <dbReference type="NCBIfam" id="TIGR00484"/>
    </source>
</evidence>
<dbReference type="CDD" id="cd16262">
    <property type="entry name" value="EFG_III"/>
    <property type="match status" value="1"/>
</dbReference>
<reference evidence="11" key="1">
    <citation type="submission" date="2016-10" db="EMBL/GenBank/DDBJ databases">
        <authorList>
            <person name="Varghese N."/>
            <person name="Submissions S."/>
        </authorList>
    </citation>
    <scope>NUCLEOTIDE SEQUENCE [LARGE SCALE GENOMIC DNA]</scope>
    <source>
        <strain evidence="11">DSM 3384</strain>
    </source>
</reference>
<dbReference type="Pfam" id="PF00009">
    <property type="entry name" value="GTP_EFTU"/>
    <property type="match status" value="1"/>
</dbReference>
<dbReference type="CDD" id="cd03713">
    <property type="entry name" value="EFG_mtEFG_C"/>
    <property type="match status" value="1"/>
</dbReference>
<dbReference type="PANTHER" id="PTHR43261:SF7">
    <property type="entry name" value="ELONGATION FACTOR G-LIKE PROTEIN"/>
    <property type="match status" value="1"/>
</dbReference>
<dbReference type="PROSITE" id="PS51722">
    <property type="entry name" value="G_TR_2"/>
    <property type="match status" value="1"/>
</dbReference>
<evidence type="ECO:0000256" key="7">
    <source>
        <dbReference type="ARBA" id="ARBA00024731"/>
    </source>
</evidence>
<dbReference type="Pfam" id="PF00679">
    <property type="entry name" value="EFG_C"/>
    <property type="match status" value="1"/>
</dbReference>
<dbReference type="SMART" id="SM00889">
    <property type="entry name" value="EFG_IV"/>
    <property type="match status" value="1"/>
</dbReference>
<dbReference type="Gene3D" id="2.40.30.10">
    <property type="entry name" value="Translation factors"/>
    <property type="match status" value="1"/>
</dbReference>
<dbReference type="InterPro" id="IPR000640">
    <property type="entry name" value="EFG_V-like"/>
</dbReference>
<dbReference type="FunFam" id="3.30.230.10:FF:000003">
    <property type="entry name" value="Elongation factor G"/>
    <property type="match status" value="1"/>
</dbReference>
<dbReference type="Pfam" id="PF14492">
    <property type="entry name" value="EFG_III"/>
    <property type="match status" value="1"/>
</dbReference>
<dbReference type="InterPro" id="IPR035647">
    <property type="entry name" value="EFG_III/V"/>
</dbReference>
<dbReference type="SUPFAM" id="SSF54980">
    <property type="entry name" value="EF-G C-terminal domain-like"/>
    <property type="match status" value="2"/>
</dbReference>
<dbReference type="InterPro" id="IPR035649">
    <property type="entry name" value="EFG_V"/>
</dbReference>
<evidence type="ECO:0000256" key="1">
    <source>
        <dbReference type="ARBA" id="ARBA00005870"/>
    </source>
</evidence>
<evidence type="ECO:0000256" key="6">
    <source>
        <dbReference type="ARBA" id="ARBA00023134"/>
    </source>
</evidence>
<proteinExistence type="inferred from homology"/>
<dbReference type="Gene3D" id="3.30.70.870">
    <property type="entry name" value="Elongation Factor G (Translational Gtpase), domain 3"/>
    <property type="match status" value="1"/>
</dbReference>
<dbReference type="Pfam" id="PF03764">
    <property type="entry name" value="EFG_IV"/>
    <property type="match status" value="1"/>
</dbReference>
<gene>
    <name evidence="10" type="ORF">SAMN04487931_11937</name>
</gene>
<sequence>MSEEIKTMRNVALAGHGGAGKTTLAEAMLFKAGVTNRLGKVEEGNTVMDFQPEETRKQQSINTSFIKYTHNKHTITLIDTPGDQNFFSSAKTCFPVADCMAFVIDGVGGPSAMTEEAAASALEYNLPGFVIVNKLDRERSDFSTCIEACKTALKKKILPIFYPIGSEDDFKGYVNIISGQAFEYDADGKSSKIDVPADMLDDIELAKEEFVENVAELDDELLEKYLEGEEITEDKLKAAFRQGILDAQFYPAICSSATKMIGIDVISDIINDYMPSPLDRGDWTAKDANGEDIIVSPDPDAEFCGFVFNTIVDPYAGRLSLFRVISGTLGKEGNVFNTTKDKKERFSQLLEIAGKEQKNITRAIPGSIVAVAKLKDTLTGDTLTGGKEIQIPAPKPMPPVISFAISPKAKSDEDKIHEAVRKILEEDTGLLLNRNEETKQTVLSGRGLVHIEVTAEKIQRKFNVGMDIETPKVAYRETFKKKIRVQGKHKKQSGGHGQYGDCWIVLEPLPSGSGFEFVDKIVGGVIPKNYIPAVEAGVREASQTGILAGFPCVDFRVTVDFGSYHSVDSSEMAFKMAGTLAFKNAAKDAKATLLEPIMKIAVKVPEDSTGDIMGDLNSRRGRVLGMDSEDDKQIINALVPMAEILRYAPDLSSMTGGRGTFTMEFEQYDVVPGDLSQKVIDKVNAEKEENK</sequence>
<dbReference type="InterPro" id="IPR000795">
    <property type="entry name" value="T_Tr_GTP-bd_dom"/>
</dbReference>
<dbReference type="InterPro" id="IPR047872">
    <property type="entry name" value="EFG_IV"/>
</dbReference>
<evidence type="ECO:0000313" key="11">
    <source>
        <dbReference type="Proteomes" id="UP000199608"/>
    </source>
</evidence>
<dbReference type="EMBL" id="FNLL01000019">
    <property type="protein sequence ID" value="SDU62995.1"/>
    <property type="molecule type" value="Genomic_DNA"/>
</dbReference>
<name>A0A1H2K3U5_9BACT</name>
<dbReference type="InterPro" id="IPR041095">
    <property type="entry name" value="EFG_II"/>
</dbReference>
<dbReference type="RefSeq" id="WP_092238287.1">
    <property type="nucleotide sequence ID" value="NZ_FNLL01000019.1"/>
</dbReference>
<dbReference type="AlphaFoldDB" id="A0A1H2K3U5"/>
<dbReference type="GO" id="GO:0003746">
    <property type="term" value="F:translation elongation factor activity"/>
    <property type="evidence" value="ECO:0007669"/>
    <property type="project" value="UniProtKB-UniRule"/>
</dbReference>
<dbReference type="Proteomes" id="UP000199608">
    <property type="component" value="Unassembled WGS sequence"/>
</dbReference>
<dbReference type="Gene3D" id="3.40.50.300">
    <property type="entry name" value="P-loop containing nucleotide triphosphate hydrolases"/>
    <property type="match status" value="1"/>
</dbReference>
<dbReference type="Gene3D" id="3.30.70.240">
    <property type="match status" value="1"/>
</dbReference>
<evidence type="ECO:0000313" key="10">
    <source>
        <dbReference type="EMBL" id="SDU62995.1"/>
    </source>
</evidence>
<organism evidence="10 11">
    <name type="scientific">Desulfobacula phenolica</name>
    <dbReference type="NCBI Taxonomy" id="90732"/>
    <lineage>
        <taxon>Bacteria</taxon>
        <taxon>Pseudomonadati</taxon>
        <taxon>Thermodesulfobacteriota</taxon>
        <taxon>Desulfobacteria</taxon>
        <taxon>Desulfobacterales</taxon>
        <taxon>Desulfobacteraceae</taxon>
        <taxon>Desulfobacula</taxon>
    </lineage>
</organism>
<keyword evidence="5" id="KW-0648">Protein biosynthesis</keyword>
<dbReference type="NCBIfam" id="TIGR00484">
    <property type="entry name" value="EF-G"/>
    <property type="match status" value="1"/>
</dbReference>
<dbReference type="PANTHER" id="PTHR43261">
    <property type="entry name" value="TRANSLATION ELONGATION FACTOR G-RELATED"/>
    <property type="match status" value="1"/>
</dbReference>
<dbReference type="Gene3D" id="3.30.230.10">
    <property type="match status" value="1"/>
</dbReference>
<evidence type="ECO:0000256" key="4">
    <source>
        <dbReference type="ARBA" id="ARBA00022768"/>
    </source>
</evidence>
<dbReference type="InterPro" id="IPR020568">
    <property type="entry name" value="Ribosomal_Su5_D2-typ_SF"/>
</dbReference>
<protein>
    <recommendedName>
        <fullName evidence="2 8">Elongation factor G</fullName>
    </recommendedName>
</protein>
<dbReference type="GO" id="GO:0032790">
    <property type="term" value="P:ribosome disassembly"/>
    <property type="evidence" value="ECO:0007669"/>
    <property type="project" value="TreeGrafter"/>
</dbReference>
<dbReference type="CDD" id="cd04088">
    <property type="entry name" value="EFG_mtEFG_II"/>
    <property type="match status" value="1"/>
</dbReference>
<keyword evidence="11" id="KW-1185">Reference proteome</keyword>
<dbReference type="NCBIfam" id="NF009379">
    <property type="entry name" value="PRK12740.1-3"/>
    <property type="match status" value="1"/>
</dbReference>
<dbReference type="NCBIfam" id="NF009381">
    <property type="entry name" value="PRK12740.1-5"/>
    <property type="match status" value="1"/>
</dbReference>
<keyword evidence="6" id="KW-0342">GTP-binding</keyword>
<dbReference type="SUPFAM" id="SSF52540">
    <property type="entry name" value="P-loop containing nucleoside triphosphate hydrolases"/>
    <property type="match status" value="1"/>
</dbReference>
<dbReference type="SUPFAM" id="SSF50447">
    <property type="entry name" value="Translation proteins"/>
    <property type="match status" value="1"/>
</dbReference>
<dbReference type="InterPro" id="IPR004540">
    <property type="entry name" value="Transl_elong_EFG/EF2"/>
</dbReference>
<dbReference type="GO" id="GO:0003924">
    <property type="term" value="F:GTPase activity"/>
    <property type="evidence" value="ECO:0007669"/>
    <property type="project" value="InterPro"/>
</dbReference>
<dbReference type="InterPro" id="IPR009000">
    <property type="entry name" value="Transl_B-barrel_sf"/>
</dbReference>
<dbReference type="SUPFAM" id="SSF54211">
    <property type="entry name" value="Ribosomal protein S5 domain 2-like"/>
    <property type="match status" value="1"/>
</dbReference>
<accession>A0A1H2K3U5</accession>
<dbReference type="InterPro" id="IPR053905">
    <property type="entry name" value="EF-G-like_DII"/>
</dbReference>
<dbReference type="InterPro" id="IPR014721">
    <property type="entry name" value="Ribsml_uS5_D2-typ_fold_subgr"/>
</dbReference>
<dbReference type="SMART" id="SM00838">
    <property type="entry name" value="EFG_C"/>
    <property type="match status" value="1"/>
</dbReference>
<keyword evidence="3" id="KW-0547">Nucleotide-binding</keyword>
<dbReference type="GO" id="GO:0005525">
    <property type="term" value="F:GTP binding"/>
    <property type="evidence" value="ECO:0007669"/>
    <property type="project" value="UniProtKB-UniRule"/>
</dbReference>
<dbReference type="FunFam" id="3.30.70.240:FF:000001">
    <property type="entry name" value="Elongation factor G"/>
    <property type="match status" value="1"/>
</dbReference>
<dbReference type="CDD" id="cd01434">
    <property type="entry name" value="EFG_mtEFG1_IV"/>
    <property type="match status" value="1"/>
</dbReference>
<evidence type="ECO:0000256" key="2">
    <source>
        <dbReference type="ARBA" id="ARBA00017872"/>
    </source>
</evidence>
<comment type="similarity">
    <text evidence="1">Belongs to the TRAFAC class translation factor GTPase superfamily. Classic translation factor GTPase family. EF-G/EF-2 subfamily.</text>
</comment>
<dbReference type="InterPro" id="IPR009022">
    <property type="entry name" value="EFG_III"/>
</dbReference>
<evidence type="ECO:0000259" key="9">
    <source>
        <dbReference type="PROSITE" id="PS51722"/>
    </source>
</evidence>
<keyword evidence="4 10" id="KW-0251">Elongation factor</keyword>
<dbReference type="InterPro" id="IPR005517">
    <property type="entry name" value="Transl_elong_EFG/EF2_IV"/>
</dbReference>